<name>A0A843UE05_COLES</name>
<dbReference type="AlphaFoldDB" id="A0A843UE05"/>
<dbReference type="Pfam" id="PF00314">
    <property type="entry name" value="Thaumatin"/>
    <property type="match status" value="1"/>
</dbReference>
<dbReference type="Gene3D" id="1.10.110.10">
    <property type="entry name" value="Plant lipid-transfer and hydrophobic proteins"/>
    <property type="match status" value="1"/>
</dbReference>
<protein>
    <recommendedName>
        <fullName evidence="2">Bifunctional inhibitor/plant lipid transfer protein/seed storage helical domain-containing protein</fullName>
    </recommendedName>
</protein>
<gene>
    <name evidence="3" type="ORF">Taro_012606</name>
</gene>
<dbReference type="PANTHER" id="PTHR31048">
    <property type="entry name" value="OS03G0233200 PROTEIN"/>
    <property type="match status" value="1"/>
</dbReference>
<dbReference type="EMBL" id="NMUH01000492">
    <property type="protein sequence ID" value="MQL80160.1"/>
    <property type="molecule type" value="Genomic_DNA"/>
</dbReference>
<dbReference type="SMART" id="SM00499">
    <property type="entry name" value="AAI"/>
    <property type="match status" value="1"/>
</dbReference>
<reference evidence="3" key="1">
    <citation type="submission" date="2017-07" db="EMBL/GenBank/DDBJ databases">
        <title>Taro Niue Genome Assembly and Annotation.</title>
        <authorList>
            <person name="Atibalentja N."/>
            <person name="Keating K."/>
            <person name="Fields C.J."/>
        </authorList>
    </citation>
    <scope>NUCLEOTIDE SEQUENCE</scope>
    <source>
        <strain evidence="3">Niue_2</strain>
        <tissue evidence="3">Leaf</tissue>
    </source>
</reference>
<organism evidence="3 4">
    <name type="scientific">Colocasia esculenta</name>
    <name type="common">Wild taro</name>
    <name type="synonym">Arum esculentum</name>
    <dbReference type="NCBI Taxonomy" id="4460"/>
    <lineage>
        <taxon>Eukaryota</taxon>
        <taxon>Viridiplantae</taxon>
        <taxon>Streptophyta</taxon>
        <taxon>Embryophyta</taxon>
        <taxon>Tracheophyta</taxon>
        <taxon>Spermatophyta</taxon>
        <taxon>Magnoliopsida</taxon>
        <taxon>Liliopsida</taxon>
        <taxon>Araceae</taxon>
        <taxon>Aroideae</taxon>
        <taxon>Colocasieae</taxon>
        <taxon>Colocasia</taxon>
    </lineage>
</organism>
<evidence type="ECO:0000256" key="1">
    <source>
        <dbReference type="SAM" id="SignalP"/>
    </source>
</evidence>
<keyword evidence="1" id="KW-0732">Signal</keyword>
<dbReference type="CDD" id="cd00010">
    <property type="entry name" value="AAI_LTSS"/>
    <property type="match status" value="1"/>
</dbReference>
<comment type="caution">
    <text evidence="3">The sequence shown here is derived from an EMBL/GenBank/DDBJ whole genome shotgun (WGS) entry which is preliminary data.</text>
</comment>
<evidence type="ECO:0000313" key="3">
    <source>
        <dbReference type="EMBL" id="MQL80160.1"/>
    </source>
</evidence>
<evidence type="ECO:0000259" key="2">
    <source>
        <dbReference type="SMART" id="SM00499"/>
    </source>
</evidence>
<evidence type="ECO:0000313" key="4">
    <source>
        <dbReference type="Proteomes" id="UP000652761"/>
    </source>
</evidence>
<dbReference type="InterPro" id="IPR016140">
    <property type="entry name" value="Bifunc_inhib/LTP/seed_store"/>
</dbReference>
<sequence length="251" mass="26117">MGRRVVVLSPAVLVAAAAMVVVWGAGVARGDFASDQADCVAALQVGLSACLTYVEGRANSPPPDCCTGLRRVMGERPKCLCVLVRDGDDPHLGFKINAARAMSLPGVCSVPANTSYCPRTGLLKLDPNSKDTDVFKQLESSSEQGNALSSYDDERVTFVIGNMCPFPIWPAAAPNTGHPVIAAGGFFLPSGAARRVKAPPSWNGRLWARTGCDFDSAAKPGCQTGDCQGRLACNGSVGLPPATLVEATPPT</sequence>
<dbReference type="SMART" id="SM00205">
    <property type="entry name" value="THN"/>
    <property type="match status" value="1"/>
</dbReference>
<accession>A0A843UE05</accession>
<keyword evidence="4" id="KW-1185">Reference proteome</keyword>
<dbReference type="InterPro" id="IPR037176">
    <property type="entry name" value="Osmotin/thaumatin-like_sf"/>
</dbReference>
<feature type="signal peptide" evidence="1">
    <location>
        <begin position="1"/>
        <end position="24"/>
    </location>
</feature>
<dbReference type="Gene3D" id="2.60.110.10">
    <property type="entry name" value="Thaumatin"/>
    <property type="match status" value="1"/>
</dbReference>
<dbReference type="Proteomes" id="UP000652761">
    <property type="component" value="Unassembled WGS sequence"/>
</dbReference>
<dbReference type="PROSITE" id="PS51367">
    <property type="entry name" value="THAUMATIN_2"/>
    <property type="match status" value="1"/>
</dbReference>
<dbReference type="InterPro" id="IPR036312">
    <property type="entry name" value="Bifun_inhib/LTP/seed_sf"/>
</dbReference>
<dbReference type="PRINTS" id="PR00347">
    <property type="entry name" value="THAUMATIN"/>
</dbReference>
<proteinExistence type="predicted"/>
<dbReference type="Pfam" id="PF14368">
    <property type="entry name" value="LTP_2"/>
    <property type="match status" value="1"/>
</dbReference>
<dbReference type="OrthoDB" id="1938537at2759"/>
<dbReference type="SUPFAM" id="SSF47699">
    <property type="entry name" value="Bifunctional inhibitor/lipid-transfer protein/seed storage 2S albumin"/>
    <property type="match status" value="1"/>
</dbReference>
<feature type="chain" id="PRO_5032861959" description="Bifunctional inhibitor/plant lipid transfer protein/seed storage helical domain-containing protein" evidence="1">
    <location>
        <begin position="25"/>
        <end position="251"/>
    </location>
</feature>
<dbReference type="InterPro" id="IPR001938">
    <property type="entry name" value="Thaumatin"/>
</dbReference>
<feature type="domain" description="Bifunctional inhibitor/plant lipid transfer protein/seed storage helical" evidence="2">
    <location>
        <begin position="39"/>
        <end position="117"/>
    </location>
</feature>
<dbReference type="SUPFAM" id="SSF49870">
    <property type="entry name" value="Osmotin, thaumatin-like protein"/>
    <property type="match status" value="1"/>
</dbReference>